<evidence type="ECO:0000313" key="2">
    <source>
        <dbReference type="Proteomes" id="UP001521785"/>
    </source>
</evidence>
<dbReference type="EMBL" id="JAKJXO020000020">
    <property type="protein sequence ID" value="KAL1592636.1"/>
    <property type="molecule type" value="Genomic_DNA"/>
</dbReference>
<dbReference type="Proteomes" id="UP001521785">
    <property type="component" value="Unassembled WGS sequence"/>
</dbReference>
<accession>A0ABR3QKF7</accession>
<name>A0ABR3QKF7_9PLEO</name>
<sequence length="333" mass="37864">MEPEARAKRRRVFLAYRKIFTGKLAATRKKKAICAIIQKHDWLSYQKYVGISDRNEVVRILRGLLINRIFESDELASKEFPNLDPPQHPQLAKRDKVRNVVVEGPEKNSMSLEGSVKIKHEEASEGVPNVIGDAAVELTKWLGVLKTHMYEIPHDCISTEGQASLEDIAPTVAQLRHTAVHRLRLTLDQFLDQIHCARILAELLQDFENVPKLQALYVKVEVHAREMKQNLGAIRREVNSALLRIQWERDALLQREQGLMSYVAQQKINIPVAAGQSLDESVNVLFATQKLHMVGEEHGVVKHNENATYTDYGVMIEEGDIESDEDQLQAELD</sequence>
<organism evidence="1 2">
    <name type="scientific">Paraconiothyrium brasiliense</name>
    <dbReference type="NCBI Taxonomy" id="300254"/>
    <lineage>
        <taxon>Eukaryota</taxon>
        <taxon>Fungi</taxon>
        <taxon>Dikarya</taxon>
        <taxon>Ascomycota</taxon>
        <taxon>Pezizomycotina</taxon>
        <taxon>Dothideomycetes</taxon>
        <taxon>Pleosporomycetidae</taxon>
        <taxon>Pleosporales</taxon>
        <taxon>Massarineae</taxon>
        <taxon>Didymosphaeriaceae</taxon>
        <taxon>Paraconiothyrium</taxon>
    </lineage>
</organism>
<proteinExistence type="predicted"/>
<protein>
    <submittedName>
        <fullName evidence="1">Uncharacterized protein</fullName>
    </submittedName>
</protein>
<reference evidence="1 2" key="1">
    <citation type="submission" date="2024-02" db="EMBL/GenBank/DDBJ databases">
        <title>De novo assembly and annotation of 12 fungi associated with fruit tree decline syndrome in Ontario, Canada.</title>
        <authorList>
            <person name="Sulman M."/>
            <person name="Ellouze W."/>
            <person name="Ilyukhin E."/>
        </authorList>
    </citation>
    <scope>NUCLEOTIDE SEQUENCE [LARGE SCALE GENOMIC DNA]</scope>
    <source>
        <strain evidence="1 2">M42-189</strain>
    </source>
</reference>
<gene>
    <name evidence="1" type="ORF">SLS60_011052</name>
</gene>
<comment type="caution">
    <text evidence="1">The sequence shown here is derived from an EMBL/GenBank/DDBJ whole genome shotgun (WGS) entry which is preliminary data.</text>
</comment>
<evidence type="ECO:0000313" key="1">
    <source>
        <dbReference type="EMBL" id="KAL1592636.1"/>
    </source>
</evidence>
<keyword evidence="2" id="KW-1185">Reference proteome</keyword>